<comment type="caution">
    <text evidence="3">The sequence shown here is derived from an EMBL/GenBank/DDBJ whole genome shotgun (WGS) entry which is preliminary data.</text>
</comment>
<evidence type="ECO:0000256" key="1">
    <source>
        <dbReference type="SAM" id="Phobius"/>
    </source>
</evidence>
<feature type="transmembrane region" description="Helical" evidence="1">
    <location>
        <begin position="30"/>
        <end position="63"/>
    </location>
</feature>
<gene>
    <name evidence="3" type="ORF">HNQ39_004338</name>
</gene>
<dbReference type="AlphaFoldDB" id="A0A7W9W9D9"/>
<evidence type="ECO:0000313" key="4">
    <source>
        <dbReference type="Proteomes" id="UP000520814"/>
    </source>
</evidence>
<sequence>MTITYSLREDDILTWNERVDRTRPQSASKWWWLVAAGALSAGLGAWQSPAFFFWLAVGALVLALQPEKKIPEEVLGVRSVTLEVDGIRVHSPRHRRLIFWAACQPFEEDEHNLYLPFDPQGVLIIPRRAFPTPEACAAFRQELIRNSVWGIRQAVG</sequence>
<dbReference type="Proteomes" id="UP000520814">
    <property type="component" value="Unassembled WGS sequence"/>
</dbReference>
<keyword evidence="1" id="KW-0812">Transmembrane</keyword>
<protein>
    <recommendedName>
        <fullName evidence="2">YcxB-like C-terminal domain-containing protein</fullName>
    </recommendedName>
</protein>
<dbReference type="InterPro" id="IPR025588">
    <property type="entry name" value="YcxB-like_C"/>
</dbReference>
<evidence type="ECO:0000259" key="2">
    <source>
        <dbReference type="Pfam" id="PF14317"/>
    </source>
</evidence>
<name>A0A7W9W9D9_ARMRO</name>
<evidence type="ECO:0000313" key="3">
    <source>
        <dbReference type="EMBL" id="MBB6052517.1"/>
    </source>
</evidence>
<keyword evidence="1" id="KW-1133">Transmembrane helix</keyword>
<dbReference type="EMBL" id="JACHGW010000004">
    <property type="protein sequence ID" value="MBB6052517.1"/>
    <property type="molecule type" value="Genomic_DNA"/>
</dbReference>
<organism evidence="3 4">
    <name type="scientific">Armatimonas rosea</name>
    <dbReference type="NCBI Taxonomy" id="685828"/>
    <lineage>
        <taxon>Bacteria</taxon>
        <taxon>Bacillati</taxon>
        <taxon>Armatimonadota</taxon>
        <taxon>Armatimonadia</taxon>
        <taxon>Armatimonadales</taxon>
        <taxon>Armatimonadaceae</taxon>
        <taxon>Armatimonas</taxon>
    </lineage>
</organism>
<keyword evidence="1" id="KW-0472">Membrane</keyword>
<proteinExistence type="predicted"/>
<keyword evidence="4" id="KW-1185">Reference proteome</keyword>
<reference evidence="3 4" key="1">
    <citation type="submission" date="2020-08" db="EMBL/GenBank/DDBJ databases">
        <title>Genomic Encyclopedia of Type Strains, Phase IV (KMG-IV): sequencing the most valuable type-strain genomes for metagenomic binning, comparative biology and taxonomic classification.</title>
        <authorList>
            <person name="Goeker M."/>
        </authorList>
    </citation>
    <scope>NUCLEOTIDE SEQUENCE [LARGE SCALE GENOMIC DNA]</scope>
    <source>
        <strain evidence="3 4">DSM 23562</strain>
    </source>
</reference>
<dbReference type="RefSeq" id="WP_184201690.1">
    <property type="nucleotide sequence ID" value="NZ_JACHGW010000004.1"/>
</dbReference>
<feature type="domain" description="YcxB-like C-terminal" evidence="2">
    <location>
        <begin position="85"/>
        <end position="141"/>
    </location>
</feature>
<accession>A0A7W9W9D9</accession>
<dbReference type="Pfam" id="PF14317">
    <property type="entry name" value="YcxB"/>
    <property type="match status" value="1"/>
</dbReference>